<evidence type="ECO:0000313" key="7">
    <source>
        <dbReference type="Proteomes" id="UP001408356"/>
    </source>
</evidence>
<dbReference type="Pfam" id="PF12796">
    <property type="entry name" value="Ank_2"/>
    <property type="match status" value="1"/>
</dbReference>
<evidence type="ECO:0000256" key="2">
    <source>
        <dbReference type="ARBA" id="ARBA00023043"/>
    </source>
</evidence>
<dbReference type="SUPFAM" id="SSF56112">
    <property type="entry name" value="Protein kinase-like (PK-like)"/>
    <property type="match status" value="1"/>
</dbReference>
<dbReference type="PANTHER" id="PTHR24198:SF195">
    <property type="entry name" value="DEATH DOMAIN-CONTAINING PROTEIN"/>
    <property type="match status" value="1"/>
</dbReference>
<dbReference type="SMART" id="SM00248">
    <property type="entry name" value="ANK"/>
    <property type="match status" value="8"/>
</dbReference>
<dbReference type="Pfam" id="PF00069">
    <property type="entry name" value="Pkinase"/>
    <property type="match status" value="1"/>
</dbReference>
<dbReference type="SUPFAM" id="SSF48403">
    <property type="entry name" value="Ankyrin repeat"/>
    <property type="match status" value="1"/>
</dbReference>
<dbReference type="Gene3D" id="1.10.510.10">
    <property type="entry name" value="Transferase(Phosphotransferase) domain 1"/>
    <property type="match status" value="1"/>
</dbReference>
<dbReference type="EMBL" id="JARVKF010000402">
    <property type="protein sequence ID" value="KAK9416936.1"/>
    <property type="molecule type" value="Genomic_DNA"/>
</dbReference>
<proteinExistence type="predicted"/>
<name>A0ABR2URK3_9PEZI</name>
<dbReference type="InterPro" id="IPR011009">
    <property type="entry name" value="Kinase-like_dom_sf"/>
</dbReference>
<protein>
    <submittedName>
        <fullName evidence="6">Ankyrin</fullName>
    </submittedName>
</protein>
<feature type="repeat" description="ANK" evidence="3">
    <location>
        <begin position="846"/>
        <end position="878"/>
    </location>
</feature>
<dbReference type="Proteomes" id="UP001408356">
    <property type="component" value="Unassembled WGS sequence"/>
</dbReference>
<comment type="caution">
    <text evidence="6">The sequence shown here is derived from an EMBL/GenBank/DDBJ whole genome shotgun (WGS) entry which is preliminary data.</text>
</comment>
<dbReference type="Pfam" id="PF00023">
    <property type="entry name" value="Ank"/>
    <property type="match status" value="1"/>
</dbReference>
<accession>A0ABR2URK3</accession>
<evidence type="ECO:0000259" key="5">
    <source>
        <dbReference type="PROSITE" id="PS50011"/>
    </source>
</evidence>
<dbReference type="SMART" id="SM00220">
    <property type="entry name" value="S_TKc"/>
    <property type="match status" value="1"/>
</dbReference>
<dbReference type="PROSITE" id="PS00108">
    <property type="entry name" value="PROTEIN_KINASE_ST"/>
    <property type="match status" value="1"/>
</dbReference>
<dbReference type="Gene3D" id="1.25.40.20">
    <property type="entry name" value="Ankyrin repeat-containing domain"/>
    <property type="match status" value="3"/>
</dbReference>
<dbReference type="PROSITE" id="PS50011">
    <property type="entry name" value="PROTEIN_KINASE_DOM"/>
    <property type="match status" value="1"/>
</dbReference>
<sequence>MPGFHTLSVFSASVHSRRRSSRDFGESSLAESKPTRHAIRSSTRLRSIDTSLDQLIETLAGSRLPGPRQVLGEDAYLGQGGQFRVTRQNMIWFEEDDQTLRETTVAVKVPKFRLQPNAQLDLSDPEAQKHLHVLHLEVTALTHPELHFHPNIVRLISWTFNSDAFYIPISLIMELSMGNLHEILRSGYLVGPMDKLYFCHDIASGLDVLHNNGFIHGDLKSENVLIFWQDGYYIAKLADFGLSVDEVDSLQTASRLGGTAGWQAPEVEKGLSLSSLNLKKADNFSFGLVVWSMMLYSGGTPPRLDPSERDRVIEAGLEYYQPILGTQNWSLLRFGLLNLVQQEASQRPGHVADIFPFRRHSHTAAENTGDETDSKSFDQRVAGEDSRSREPHRILDGQSPVPTFTFEDHGISAELLVPLMSRYKRSDKSLNPTVLFNLFLYLSIEPFGPVVPNPAQNVLEYLLTAASEGSCPARAVVQRVLEFFDEEISPHLKFHLEGWLEDGVSSGSILARDTLFERDRAGYTRAVHAFHSSGGYNSFYSQLDPLATRLESLSIDSSVSSNYSKLHWLAAFGSVQDLEEFITMHPTQDVNEMTTEGETPIYIACARGCWDMASELMAHGASASYQCTSFGISCLHWLFNFKPEFQEAALTKLLEHGADINGCATRSLPFPHYPFQLPAGTALHWAVALSSNSAIESLVKHGADLHIRDGCDPYKFDRRIRAPNTIGGPNQTYYSAPQKPTQGLSPLDYAAIELNPFLFELLLSSPPRTIDINSVDEEGVGLLHRLSAHPKVTTRFHQEFSRLTFMGGFRRREDNSKRTVTAIKCLGGNLDLQTRPNSPEDHGRMNSLTPLMMAASSGRPELVAALLDQGANVHTLNSIGENALHCLSQNRPYDKRTVELLCAAGADTNQRSDEDMGPLIKAGLGHCLEAVDVLLSYGADVLEVYDQHPETQSYGANVFALLSRMSEQTAEAVQDYDLALSKVLERFLRSATDGRIRRKLLDKGDKLDRTLLWHYSEHAMQHCVNMLIAYGVDINSSGVSYRPVTLPNRVEELEIWRETPLDIALANKSKLEKRMERDRHLLISEYEGQIQNWDIVLNALIRAGGRGTRRRVVRVPAFPGWRTSKDLAAYAVMNAKVCEHR</sequence>
<feature type="region of interest" description="Disordered" evidence="4">
    <location>
        <begin position="364"/>
        <end position="399"/>
    </location>
</feature>
<organism evidence="6 7">
    <name type="scientific">Seiridium unicorne</name>
    <dbReference type="NCBI Taxonomy" id="138068"/>
    <lineage>
        <taxon>Eukaryota</taxon>
        <taxon>Fungi</taxon>
        <taxon>Dikarya</taxon>
        <taxon>Ascomycota</taxon>
        <taxon>Pezizomycotina</taxon>
        <taxon>Sordariomycetes</taxon>
        <taxon>Xylariomycetidae</taxon>
        <taxon>Amphisphaeriales</taxon>
        <taxon>Sporocadaceae</taxon>
        <taxon>Seiridium</taxon>
    </lineage>
</organism>
<dbReference type="PROSITE" id="PS50297">
    <property type="entry name" value="ANK_REP_REGION"/>
    <property type="match status" value="2"/>
</dbReference>
<dbReference type="PROSITE" id="PS50088">
    <property type="entry name" value="ANK_REPEAT"/>
    <property type="match status" value="3"/>
</dbReference>
<evidence type="ECO:0000256" key="4">
    <source>
        <dbReference type="SAM" id="MobiDB-lite"/>
    </source>
</evidence>
<dbReference type="InterPro" id="IPR008271">
    <property type="entry name" value="Ser/Thr_kinase_AS"/>
</dbReference>
<evidence type="ECO:0000313" key="6">
    <source>
        <dbReference type="EMBL" id="KAK9416936.1"/>
    </source>
</evidence>
<evidence type="ECO:0000256" key="3">
    <source>
        <dbReference type="PROSITE-ProRule" id="PRU00023"/>
    </source>
</evidence>
<evidence type="ECO:0000256" key="1">
    <source>
        <dbReference type="ARBA" id="ARBA00022737"/>
    </source>
</evidence>
<feature type="compositionally biased region" description="Basic and acidic residues" evidence="4">
    <location>
        <begin position="372"/>
        <end position="395"/>
    </location>
</feature>
<keyword evidence="7" id="KW-1185">Reference proteome</keyword>
<feature type="repeat" description="ANK" evidence="3">
    <location>
        <begin position="596"/>
        <end position="628"/>
    </location>
</feature>
<feature type="region of interest" description="Disordered" evidence="4">
    <location>
        <begin position="21"/>
        <end position="41"/>
    </location>
</feature>
<reference evidence="6 7" key="1">
    <citation type="journal article" date="2024" name="J. Plant Pathol.">
        <title>Sequence and assembly of the genome of Seiridium unicorne, isolate CBS 538.82, causal agent of cypress canker disease.</title>
        <authorList>
            <person name="Scali E."/>
            <person name="Rocca G.D."/>
            <person name="Danti R."/>
            <person name="Garbelotto M."/>
            <person name="Barberini S."/>
            <person name="Baroncelli R."/>
            <person name="Emiliani G."/>
        </authorList>
    </citation>
    <scope>NUCLEOTIDE SEQUENCE [LARGE SCALE GENOMIC DNA]</scope>
    <source>
        <strain evidence="6 7">BM-138-508</strain>
    </source>
</reference>
<dbReference type="PANTHER" id="PTHR24198">
    <property type="entry name" value="ANKYRIN REPEAT AND PROTEIN KINASE DOMAIN-CONTAINING PROTEIN"/>
    <property type="match status" value="1"/>
</dbReference>
<feature type="domain" description="Protein kinase" evidence="5">
    <location>
        <begin position="71"/>
        <end position="363"/>
    </location>
</feature>
<gene>
    <name evidence="6" type="ORF">SUNI508_09175</name>
</gene>
<dbReference type="InterPro" id="IPR002110">
    <property type="entry name" value="Ankyrin_rpt"/>
</dbReference>
<dbReference type="InterPro" id="IPR036770">
    <property type="entry name" value="Ankyrin_rpt-contain_sf"/>
</dbReference>
<keyword evidence="2 3" id="KW-0040">ANK repeat</keyword>
<dbReference type="InterPro" id="IPR000719">
    <property type="entry name" value="Prot_kinase_dom"/>
</dbReference>
<keyword evidence="1" id="KW-0677">Repeat</keyword>
<feature type="repeat" description="ANK" evidence="3">
    <location>
        <begin position="678"/>
        <end position="710"/>
    </location>
</feature>